<dbReference type="Proteomes" id="UP000249898">
    <property type="component" value="Chromosome"/>
</dbReference>
<dbReference type="InterPro" id="IPR018484">
    <property type="entry name" value="FGGY_N"/>
</dbReference>
<dbReference type="Pfam" id="PF00370">
    <property type="entry name" value="FGGY_N"/>
    <property type="match status" value="1"/>
</dbReference>
<dbReference type="InterPro" id="IPR000577">
    <property type="entry name" value="Carb_kinase_FGGY"/>
</dbReference>
<comment type="catalytic activity">
    <reaction evidence="8 9">
        <text>D-xylulose + ATP = D-xylulose 5-phosphate + ADP + H(+)</text>
        <dbReference type="Rhea" id="RHEA:10964"/>
        <dbReference type="ChEBI" id="CHEBI:15378"/>
        <dbReference type="ChEBI" id="CHEBI:17140"/>
        <dbReference type="ChEBI" id="CHEBI:30616"/>
        <dbReference type="ChEBI" id="CHEBI:57737"/>
        <dbReference type="ChEBI" id="CHEBI:456216"/>
        <dbReference type="EC" id="2.7.1.17"/>
    </reaction>
</comment>
<keyword evidence="6 8" id="KW-0067">ATP-binding</keyword>
<comment type="function">
    <text evidence="8">Catalyzes the phosphorylation of D-xylulose to D-xylulose 5-phosphate.</text>
</comment>
<dbReference type="InterPro" id="IPR043129">
    <property type="entry name" value="ATPase_NBD"/>
</dbReference>
<feature type="domain" description="Carbohydrate kinase FGGY C-terminal" evidence="11">
    <location>
        <begin position="250"/>
        <end position="432"/>
    </location>
</feature>
<sequence length="496" mass="53553">MYLGLDLGTSGLKGVVIDDKGNVLAQESASLSVSSPHATWSEQDPLSWWQACIDVIEQLQQRLDLSKLKVLGLSGQMHGATLLDSQGDVLRPCILWNDGRSQAQCQALMAEFPDLIERSGNLAMPGFTAPKIRWVQENEPTVFEKLAFVLLPKDYLAYRLTGEMSSDCSDAAGTLWLNPQTRQWDDVLLAATGLTQANMPKVHEGCDLVGVLSEEVAQRLKLPQLPVVAGAGDNAAGAVGMGVTNPGQGFISLGTSGVYFTVSESHKANPENTVHAFCHALPNRWHQMGVTLSAANSLAWFSKLVGKTVPELLDGLEDSGLQRTSVLFLPYLSGERTPHNDPLANGQFVGLVNTTNVEAMTLAVLEGVAFSLLDCQNALDSAGSVADELSLIGGGARNAMWRQIIANVLNKRLIYRDGGDVGPGLGAARLALLGEQHGQGKDIERLIKEYCTMPEALEVHEPEEAAKSYYQEKYALYQSLYQSTKDLSGKLALLSY</sequence>
<dbReference type="OrthoDB" id="9805576at2"/>
<evidence type="ECO:0000256" key="4">
    <source>
        <dbReference type="ARBA" id="ARBA00022741"/>
    </source>
</evidence>
<evidence type="ECO:0000256" key="2">
    <source>
        <dbReference type="ARBA" id="ARBA00022629"/>
    </source>
</evidence>
<name>A0A2Z4PWA3_9GAMM</name>
<organism evidence="12 13">
    <name type="scientific">Marinomonas primoryensis</name>
    <dbReference type="NCBI Taxonomy" id="178399"/>
    <lineage>
        <taxon>Bacteria</taxon>
        <taxon>Pseudomonadati</taxon>
        <taxon>Pseudomonadota</taxon>
        <taxon>Gammaproteobacteria</taxon>
        <taxon>Oceanospirillales</taxon>
        <taxon>Oceanospirillaceae</taxon>
        <taxon>Marinomonas</taxon>
    </lineage>
</organism>
<dbReference type="RefSeq" id="WP_112140765.1">
    <property type="nucleotide sequence ID" value="NZ_CP016181.1"/>
</dbReference>
<dbReference type="NCBIfam" id="TIGR01312">
    <property type="entry name" value="XylB"/>
    <property type="match status" value="1"/>
</dbReference>
<keyword evidence="7 8" id="KW-0119">Carbohydrate metabolism</keyword>
<keyword evidence="3 8" id="KW-0808">Transferase</keyword>
<dbReference type="InterPro" id="IPR018485">
    <property type="entry name" value="FGGY_C"/>
</dbReference>
<dbReference type="InterPro" id="IPR018483">
    <property type="entry name" value="Carb_kinase_FGGY_CS"/>
</dbReference>
<evidence type="ECO:0000259" key="11">
    <source>
        <dbReference type="Pfam" id="PF02782"/>
    </source>
</evidence>
<dbReference type="PROSITE" id="PS00933">
    <property type="entry name" value="FGGY_KINASES_1"/>
    <property type="match status" value="1"/>
</dbReference>
<evidence type="ECO:0000256" key="3">
    <source>
        <dbReference type="ARBA" id="ARBA00022679"/>
    </source>
</evidence>
<dbReference type="GO" id="GO:0005524">
    <property type="term" value="F:ATP binding"/>
    <property type="evidence" value="ECO:0007669"/>
    <property type="project" value="UniProtKB-UniRule"/>
</dbReference>
<evidence type="ECO:0000256" key="6">
    <source>
        <dbReference type="ARBA" id="ARBA00022840"/>
    </source>
</evidence>
<evidence type="ECO:0000256" key="8">
    <source>
        <dbReference type="HAMAP-Rule" id="MF_02220"/>
    </source>
</evidence>
<dbReference type="EMBL" id="CP016181">
    <property type="protein sequence ID" value="AWY01888.1"/>
    <property type="molecule type" value="Genomic_DNA"/>
</dbReference>
<dbReference type="HAMAP" id="MF_02220">
    <property type="entry name" value="XylB"/>
    <property type="match status" value="1"/>
</dbReference>
<dbReference type="EC" id="2.7.1.17" evidence="8 9"/>
<dbReference type="PANTHER" id="PTHR43095:SF6">
    <property type="entry name" value="XYLULOSE KINASE"/>
    <property type="match status" value="1"/>
</dbReference>
<feature type="site" description="Important for activity" evidence="8">
    <location>
        <position position="6"/>
    </location>
</feature>
<reference evidence="12 13" key="1">
    <citation type="submission" date="2016-06" db="EMBL/GenBank/DDBJ databases">
        <title>The sequenced genome of the ice-adhering bacterium Marinomonas primoryensis, from Antarctica.</title>
        <authorList>
            <person name="Graham L."/>
            <person name="Vance T.D.R."/>
            <person name="Davies P.L."/>
        </authorList>
    </citation>
    <scope>NUCLEOTIDE SEQUENCE [LARGE SCALE GENOMIC DNA]</scope>
    <source>
        <strain evidence="12 13">AceL</strain>
    </source>
</reference>
<evidence type="ECO:0000313" key="13">
    <source>
        <dbReference type="Proteomes" id="UP000249898"/>
    </source>
</evidence>
<evidence type="ECO:0000256" key="7">
    <source>
        <dbReference type="ARBA" id="ARBA00023277"/>
    </source>
</evidence>
<dbReference type="InterPro" id="IPR006000">
    <property type="entry name" value="Xylulokinase"/>
</dbReference>
<evidence type="ECO:0000313" key="12">
    <source>
        <dbReference type="EMBL" id="AWY01888.1"/>
    </source>
</evidence>
<feature type="binding site" evidence="8">
    <location>
        <begin position="77"/>
        <end position="78"/>
    </location>
    <ligand>
        <name>substrate</name>
    </ligand>
</feature>
<gene>
    <name evidence="8 9" type="primary">xylB</name>
    <name evidence="12" type="ORF">A8139_19405</name>
</gene>
<dbReference type="InterPro" id="IPR050406">
    <property type="entry name" value="FGGY_Carb_Kinase"/>
</dbReference>
<dbReference type="Gene3D" id="3.30.420.40">
    <property type="match status" value="2"/>
</dbReference>
<accession>A0A2Z4PWA3</accession>
<evidence type="ECO:0000256" key="1">
    <source>
        <dbReference type="ARBA" id="ARBA00009156"/>
    </source>
</evidence>
<keyword evidence="2 8" id="KW-0859">Xylose metabolism</keyword>
<dbReference type="GO" id="GO:0042732">
    <property type="term" value="P:D-xylose metabolic process"/>
    <property type="evidence" value="ECO:0007669"/>
    <property type="project" value="UniProtKB-KW"/>
</dbReference>
<evidence type="ECO:0000259" key="10">
    <source>
        <dbReference type="Pfam" id="PF00370"/>
    </source>
</evidence>
<dbReference type="AlphaFoldDB" id="A0A2Z4PWA3"/>
<dbReference type="PANTHER" id="PTHR43095">
    <property type="entry name" value="SUGAR KINASE"/>
    <property type="match status" value="1"/>
</dbReference>
<keyword evidence="4 8" id="KW-0547">Nucleotide-binding</keyword>
<dbReference type="Pfam" id="PF02782">
    <property type="entry name" value="FGGY_C"/>
    <property type="match status" value="1"/>
</dbReference>
<dbReference type="GO" id="GO:0005998">
    <property type="term" value="P:xylulose catabolic process"/>
    <property type="evidence" value="ECO:0007669"/>
    <property type="project" value="UniProtKB-UniRule"/>
</dbReference>
<evidence type="ECO:0000256" key="9">
    <source>
        <dbReference type="RuleBase" id="RU364073"/>
    </source>
</evidence>
<proteinExistence type="inferred from homology"/>
<feature type="domain" description="Carbohydrate kinase FGGY N-terminal" evidence="10">
    <location>
        <begin position="1"/>
        <end position="240"/>
    </location>
</feature>
<evidence type="ECO:0000256" key="5">
    <source>
        <dbReference type="ARBA" id="ARBA00022777"/>
    </source>
</evidence>
<comment type="similarity">
    <text evidence="1 8 9">Belongs to the FGGY kinase family.</text>
</comment>
<protein>
    <recommendedName>
        <fullName evidence="8 9">Xylulose kinase</fullName>
        <shortName evidence="8 9">Xylulokinase</shortName>
        <ecNumber evidence="8 9">2.7.1.17</ecNumber>
    </recommendedName>
</protein>
<feature type="active site" description="Proton acceptor" evidence="8">
    <location>
        <position position="233"/>
    </location>
</feature>
<dbReference type="CDD" id="cd07808">
    <property type="entry name" value="ASKHA_NBD_FGGY_EcXK-like"/>
    <property type="match status" value="1"/>
</dbReference>
<keyword evidence="5 8" id="KW-0418">Kinase</keyword>
<dbReference type="GO" id="GO:0004856">
    <property type="term" value="F:D-xylulokinase activity"/>
    <property type="evidence" value="ECO:0007669"/>
    <property type="project" value="UniProtKB-UniRule"/>
</dbReference>
<dbReference type="PIRSF" id="PIRSF000538">
    <property type="entry name" value="GlpK"/>
    <property type="match status" value="1"/>
</dbReference>
<dbReference type="SUPFAM" id="SSF53067">
    <property type="entry name" value="Actin-like ATPase domain"/>
    <property type="match status" value="2"/>
</dbReference>